<dbReference type="InterPro" id="IPR000531">
    <property type="entry name" value="Beta-barrel_TonB"/>
</dbReference>
<accession>A0A225M4K7</accession>
<keyword evidence="9" id="KW-0406">Ion transport</keyword>
<evidence type="ECO:0000256" key="7">
    <source>
        <dbReference type="ARBA" id="ARBA00022729"/>
    </source>
</evidence>
<dbReference type="Gene3D" id="2.170.130.10">
    <property type="entry name" value="TonB-dependent receptor, plug domain"/>
    <property type="match status" value="1"/>
</dbReference>
<evidence type="ECO:0000256" key="14">
    <source>
        <dbReference type="PROSITE-ProRule" id="PRU01360"/>
    </source>
</evidence>
<evidence type="ECO:0000256" key="9">
    <source>
        <dbReference type="ARBA" id="ARBA00023065"/>
    </source>
</evidence>
<evidence type="ECO:0000256" key="5">
    <source>
        <dbReference type="ARBA" id="ARBA00022496"/>
    </source>
</evidence>
<proteinExistence type="inferred from homology"/>
<dbReference type="PROSITE" id="PS52016">
    <property type="entry name" value="TONB_DEPENDENT_REC_3"/>
    <property type="match status" value="1"/>
</dbReference>
<dbReference type="PANTHER" id="PTHR32552">
    <property type="entry name" value="FERRICHROME IRON RECEPTOR-RELATED"/>
    <property type="match status" value="1"/>
</dbReference>
<comment type="subcellular location">
    <subcellularLocation>
        <location evidence="1 14">Cell outer membrane</location>
        <topology evidence="1 14">Multi-pass membrane protein</topology>
    </subcellularLocation>
</comment>
<evidence type="ECO:0000259" key="17">
    <source>
        <dbReference type="Pfam" id="PF00593"/>
    </source>
</evidence>
<keyword evidence="6 14" id="KW-0812">Transmembrane</keyword>
<evidence type="ECO:0000256" key="8">
    <source>
        <dbReference type="ARBA" id="ARBA00023004"/>
    </source>
</evidence>
<keyword evidence="7" id="KW-0732">Signal</keyword>
<dbReference type="CDD" id="cd01347">
    <property type="entry name" value="ligand_gated_channel"/>
    <property type="match status" value="1"/>
</dbReference>
<keyword evidence="11 14" id="KW-0472">Membrane</keyword>
<feature type="region of interest" description="Disordered" evidence="16">
    <location>
        <begin position="16"/>
        <end position="43"/>
    </location>
</feature>
<evidence type="ECO:0000256" key="2">
    <source>
        <dbReference type="ARBA" id="ARBA00009810"/>
    </source>
</evidence>
<name>A0A225M4K7_9BURK</name>
<keyword evidence="5" id="KW-0410">Iron transport</keyword>
<dbReference type="InterPro" id="IPR010105">
    <property type="entry name" value="TonB_sidphr_rcpt"/>
</dbReference>
<evidence type="ECO:0000256" key="13">
    <source>
        <dbReference type="ARBA" id="ARBA00023237"/>
    </source>
</evidence>
<keyword evidence="13 14" id="KW-0998">Cell outer membrane</keyword>
<keyword evidence="12 19" id="KW-0675">Receptor</keyword>
<feature type="domain" description="TonB-dependent receptor-like beta-barrel" evidence="17">
    <location>
        <begin position="319"/>
        <end position="763"/>
    </location>
</feature>
<dbReference type="FunFam" id="2.40.170.20:FF:000005">
    <property type="entry name" value="TonB-dependent siderophore receptor"/>
    <property type="match status" value="1"/>
</dbReference>
<dbReference type="InterPro" id="IPR012910">
    <property type="entry name" value="Plug_dom"/>
</dbReference>
<keyword evidence="10 15" id="KW-0798">TonB box</keyword>
<dbReference type="GO" id="GO:0038023">
    <property type="term" value="F:signaling receptor activity"/>
    <property type="evidence" value="ECO:0007669"/>
    <property type="project" value="InterPro"/>
</dbReference>
<dbReference type="SUPFAM" id="SSF56935">
    <property type="entry name" value="Porins"/>
    <property type="match status" value="1"/>
</dbReference>
<evidence type="ECO:0000256" key="6">
    <source>
        <dbReference type="ARBA" id="ARBA00022692"/>
    </source>
</evidence>
<dbReference type="GO" id="GO:0015891">
    <property type="term" value="P:siderophore transport"/>
    <property type="evidence" value="ECO:0007669"/>
    <property type="project" value="InterPro"/>
</dbReference>
<evidence type="ECO:0000256" key="15">
    <source>
        <dbReference type="RuleBase" id="RU003357"/>
    </source>
</evidence>
<evidence type="ECO:0000259" key="18">
    <source>
        <dbReference type="Pfam" id="PF07715"/>
    </source>
</evidence>
<evidence type="ECO:0000313" key="20">
    <source>
        <dbReference type="Proteomes" id="UP000214603"/>
    </source>
</evidence>
<evidence type="ECO:0000256" key="10">
    <source>
        <dbReference type="ARBA" id="ARBA00023077"/>
    </source>
</evidence>
<gene>
    <name evidence="19" type="ORF">CEY11_19870</name>
</gene>
<dbReference type="Proteomes" id="UP000214603">
    <property type="component" value="Unassembled WGS sequence"/>
</dbReference>
<comment type="caution">
    <text evidence="19">The sequence shown here is derived from an EMBL/GenBank/DDBJ whole genome shotgun (WGS) entry which is preliminary data.</text>
</comment>
<dbReference type="Pfam" id="PF00593">
    <property type="entry name" value="TonB_dep_Rec_b-barrel"/>
    <property type="match status" value="1"/>
</dbReference>
<organism evidence="19 20">
    <name type="scientific">Candidimonas nitroreducens</name>
    <dbReference type="NCBI Taxonomy" id="683354"/>
    <lineage>
        <taxon>Bacteria</taxon>
        <taxon>Pseudomonadati</taxon>
        <taxon>Pseudomonadota</taxon>
        <taxon>Betaproteobacteria</taxon>
        <taxon>Burkholderiales</taxon>
        <taxon>Alcaligenaceae</taxon>
        <taxon>Candidimonas</taxon>
    </lineage>
</organism>
<sequence length="794" mass="85550">MLSLLHARAPVCRAPAGGDSVARRRGAGEPYGKSMESGKKSMNRGRTGECCGVVNRSGREACKVARLRATALAVALLCAESAWAQNAAPAAGADQGAAAGAPAAVSQLPAVVVRGGRQADDADIGYVAHASTAGTKTGTPLIRTPQAVSIVTREQMDLQDVQSVAQALRYTSGIAPEQRGTNTGTLEYLYARGFLVDEFWNGLRTPGPAGGFGYNVTSYDPYLLDRVEFLHGPASVLYGQGSPGGTVNLVSKLPTDQPLHEIGFQTGSYGRAQAYFDFSGPVDRDGKLLYRITGDGFDAGTQTDHIRQQRFAIAPSLTWRPTSDTSLTVYANYQADPKSGGYNSVPAVGTVLGGPVSIPRSFDPGEPGFDSFRKTQESIGYILSHRLDDVWSFKQSYRFLHNTDTTQYVGSNGYASDGVSLLRTPYLYDGMVNSHTIDNQAIATFATGAARHKLLLGLDYQHFQYDHDFYGSLASPPPLSVVNPVYGQSIPYPDFMYATSGAVTVKQLGLYAQDQIDVGRWSFLLGVREDWADQESQSYKPGSPLTKQSDSAFTWRAGAVYQFDNGIAPYLSYSTSFQPQSGTGFDGNAFKPTTGKQYEAGVKFQPKGYDSFVTASLFRIDQDNVSTSDPEHVGFSVQTGQVRSEGLELEGRASLSNSLQLIANYTYTHLRNTRSNTSNLDKVPPGIPRNAGSLWADYTIRQGILAGLQAGAGVRYVEGSYGDATNTFKTPSATLVDLALRYDLGRASQTLRGWTATLNVSNLADRKYVASCIASTFCTWGEGRVVLAGLKYQW</sequence>
<dbReference type="EMBL" id="NJIH01000011">
    <property type="protein sequence ID" value="OWT56274.1"/>
    <property type="molecule type" value="Genomic_DNA"/>
</dbReference>
<dbReference type="GO" id="GO:0015344">
    <property type="term" value="F:siderophore uptake transmembrane transporter activity"/>
    <property type="evidence" value="ECO:0007669"/>
    <property type="project" value="TreeGrafter"/>
</dbReference>
<evidence type="ECO:0000256" key="3">
    <source>
        <dbReference type="ARBA" id="ARBA00022448"/>
    </source>
</evidence>
<feature type="domain" description="TonB-dependent receptor plug" evidence="18">
    <location>
        <begin position="141"/>
        <end position="246"/>
    </location>
</feature>
<dbReference type="GO" id="GO:0009279">
    <property type="term" value="C:cell outer membrane"/>
    <property type="evidence" value="ECO:0007669"/>
    <property type="project" value="UniProtKB-SubCell"/>
</dbReference>
<protein>
    <submittedName>
        <fullName evidence="19">TonB-dependent siderophore receptor</fullName>
    </submittedName>
</protein>
<dbReference type="InterPro" id="IPR036942">
    <property type="entry name" value="Beta-barrel_TonB_sf"/>
</dbReference>
<reference evidence="20" key="1">
    <citation type="submission" date="2017-06" db="EMBL/GenBank/DDBJ databases">
        <title>Herbaspirillum phytohormonus sp. nov., isolated from the root nodule of Robinia pseudoacacia in lead-zinc mine.</title>
        <authorList>
            <person name="Fan M."/>
            <person name="Lin Y."/>
        </authorList>
    </citation>
    <scope>NUCLEOTIDE SEQUENCE [LARGE SCALE GENOMIC DNA]</scope>
    <source>
        <strain evidence="20">SC-089</strain>
    </source>
</reference>
<evidence type="ECO:0000256" key="11">
    <source>
        <dbReference type="ARBA" id="ARBA00023136"/>
    </source>
</evidence>
<keyword evidence="8" id="KW-0408">Iron</keyword>
<dbReference type="PANTHER" id="PTHR32552:SF68">
    <property type="entry name" value="FERRICHROME OUTER MEMBRANE TRANSPORTER_PHAGE RECEPTOR"/>
    <property type="match status" value="1"/>
</dbReference>
<dbReference type="NCBIfam" id="TIGR01783">
    <property type="entry name" value="TonB-siderophor"/>
    <property type="match status" value="1"/>
</dbReference>
<dbReference type="InterPro" id="IPR037066">
    <property type="entry name" value="Plug_dom_sf"/>
</dbReference>
<evidence type="ECO:0000256" key="4">
    <source>
        <dbReference type="ARBA" id="ARBA00022452"/>
    </source>
</evidence>
<dbReference type="AlphaFoldDB" id="A0A225M4K7"/>
<evidence type="ECO:0000256" key="16">
    <source>
        <dbReference type="SAM" id="MobiDB-lite"/>
    </source>
</evidence>
<dbReference type="InterPro" id="IPR039426">
    <property type="entry name" value="TonB-dep_rcpt-like"/>
</dbReference>
<evidence type="ECO:0000256" key="12">
    <source>
        <dbReference type="ARBA" id="ARBA00023170"/>
    </source>
</evidence>
<evidence type="ECO:0000313" key="19">
    <source>
        <dbReference type="EMBL" id="OWT56274.1"/>
    </source>
</evidence>
<dbReference type="Pfam" id="PF07715">
    <property type="entry name" value="Plug"/>
    <property type="match status" value="1"/>
</dbReference>
<comment type="similarity">
    <text evidence="2 14 15">Belongs to the TonB-dependent receptor family.</text>
</comment>
<keyword evidence="3 14" id="KW-0813">Transport</keyword>
<dbReference type="FunFam" id="2.170.130.10:FF:000001">
    <property type="entry name" value="Catecholate siderophore TonB-dependent receptor"/>
    <property type="match status" value="1"/>
</dbReference>
<keyword evidence="4 14" id="KW-1134">Transmembrane beta strand</keyword>
<evidence type="ECO:0000256" key="1">
    <source>
        <dbReference type="ARBA" id="ARBA00004571"/>
    </source>
</evidence>
<keyword evidence="20" id="KW-1185">Reference proteome</keyword>
<dbReference type="Gene3D" id="2.40.170.20">
    <property type="entry name" value="TonB-dependent receptor, beta-barrel domain"/>
    <property type="match status" value="1"/>
</dbReference>